<keyword evidence="2" id="KW-1133">Transmembrane helix</keyword>
<dbReference type="EMBL" id="JBHSQS010000022">
    <property type="protein sequence ID" value="MFC5926883.1"/>
    <property type="molecule type" value="Genomic_DNA"/>
</dbReference>
<dbReference type="RefSeq" id="WP_377515172.1">
    <property type="nucleotide sequence ID" value="NZ_JBHSQS010000022.1"/>
</dbReference>
<evidence type="ECO:0000313" key="3">
    <source>
        <dbReference type="EMBL" id="MFC5926883.1"/>
    </source>
</evidence>
<evidence type="ECO:0000256" key="1">
    <source>
        <dbReference type="SAM" id="MobiDB-lite"/>
    </source>
</evidence>
<organism evidence="3 4">
    <name type="scientific">Micromonospora vulcania</name>
    <dbReference type="NCBI Taxonomy" id="1441873"/>
    <lineage>
        <taxon>Bacteria</taxon>
        <taxon>Bacillati</taxon>
        <taxon>Actinomycetota</taxon>
        <taxon>Actinomycetes</taxon>
        <taxon>Micromonosporales</taxon>
        <taxon>Micromonosporaceae</taxon>
        <taxon>Micromonospora</taxon>
    </lineage>
</organism>
<accession>A0ABW1HD72</accession>
<reference evidence="4" key="1">
    <citation type="journal article" date="2019" name="Int. J. Syst. Evol. Microbiol.">
        <title>The Global Catalogue of Microorganisms (GCM) 10K type strain sequencing project: providing services to taxonomists for standard genome sequencing and annotation.</title>
        <authorList>
            <consortium name="The Broad Institute Genomics Platform"/>
            <consortium name="The Broad Institute Genome Sequencing Center for Infectious Disease"/>
            <person name="Wu L."/>
            <person name="Ma J."/>
        </authorList>
    </citation>
    <scope>NUCLEOTIDE SEQUENCE [LARGE SCALE GENOMIC DNA]</scope>
    <source>
        <strain evidence="4">CGMCC 4.7144</strain>
    </source>
</reference>
<evidence type="ECO:0000256" key="2">
    <source>
        <dbReference type="SAM" id="Phobius"/>
    </source>
</evidence>
<gene>
    <name evidence="3" type="ORF">ACFQGL_26440</name>
</gene>
<name>A0ABW1HD72_9ACTN</name>
<sequence>MPQQRKRPPRRRRTRADEGEQGSTMRLWLAQLGPAVVLAALGYFFHALLALVYRSFYTQLGVSAAEVGHDSSAFASNPVAINGLAVGLVVALLLPAVSGYLSVHGLQRTARIDHVVTLACLAPALLAAVAAVLDDRLLRAVIAFAALSAAAGVTVRLGSAFGPYLMLIPCSAMLMSLVSVRALHAMLQGPILGAAVVVVLGILTVGIVAAQRRTAQLGRPLGEAFPLRWPGAPAQQMAITFTAIALLTLGGIWYLLRLDTAATRAAEQVRTYGYVTDPPGELDLSVRPITVRLLTDKDPLNLCSTSDPVALTQLNRTPGDALVLVRRLTPGSLTPATDRELVIMRLPAAQYLVVQHLALWKPSPTTHTRRSDGPPKPWALSACAPDQ</sequence>
<keyword evidence="2" id="KW-0812">Transmembrane</keyword>
<dbReference type="Proteomes" id="UP001596226">
    <property type="component" value="Unassembled WGS sequence"/>
</dbReference>
<keyword evidence="4" id="KW-1185">Reference proteome</keyword>
<keyword evidence="2" id="KW-0472">Membrane</keyword>
<comment type="caution">
    <text evidence="3">The sequence shown here is derived from an EMBL/GenBank/DDBJ whole genome shotgun (WGS) entry which is preliminary data.</text>
</comment>
<feature type="region of interest" description="Disordered" evidence="1">
    <location>
        <begin position="363"/>
        <end position="387"/>
    </location>
</feature>
<evidence type="ECO:0000313" key="4">
    <source>
        <dbReference type="Proteomes" id="UP001596226"/>
    </source>
</evidence>
<feature type="transmembrane region" description="Helical" evidence="2">
    <location>
        <begin position="237"/>
        <end position="256"/>
    </location>
</feature>
<feature type="transmembrane region" description="Helical" evidence="2">
    <location>
        <begin position="79"/>
        <end position="103"/>
    </location>
</feature>
<proteinExistence type="predicted"/>
<feature type="transmembrane region" description="Helical" evidence="2">
    <location>
        <begin position="190"/>
        <end position="210"/>
    </location>
</feature>
<feature type="transmembrane region" description="Helical" evidence="2">
    <location>
        <begin position="164"/>
        <end position="184"/>
    </location>
</feature>
<feature type="transmembrane region" description="Helical" evidence="2">
    <location>
        <begin position="115"/>
        <end position="133"/>
    </location>
</feature>
<protein>
    <submittedName>
        <fullName evidence="3">Uncharacterized protein</fullName>
    </submittedName>
</protein>
<feature type="transmembrane region" description="Helical" evidence="2">
    <location>
        <begin position="32"/>
        <end position="53"/>
    </location>
</feature>